<name>A0ABS7X0N6_9GAMM</name>
<proteinExistence type="inferred from homology"/>
<dbReference type="NCBIfam" id="TIGR01727">
    <property type="entry name" value="oligo_HPY"/>
    <property type="match status" value="1"/>
</dbReference>
<accession>A0ABS7X0N6</accession>
<dbReference type="InterPro" id="IPR017871">
    <property type="entry name" value="ABC_transporter-like_CS"/>
</dbReference>
<reference evidence="6 7" key="1">
    <citation type="submission" date="2021-05" db="EMBL/GenBank/DDBJ databases">
        <title>Petroleum and Energy Research Collection (APPE): ex situ preservation of microbial diversity associated with the oil industry and exploitation of its biotechnological potential.</title>
        <authorList>
            <person name="Paixao C.T.M."/>
            <person name="Gomes M.B."/>
            <person name="Oliveira V.M."/>
        </authorList>
    </citation>
    <scope>NUCLEOTIDE SEQUENCE [LARGE SCALE GENOMIC DNA]</scope>
    <source>
        <strain evidence="6 7">LIT2</strain>
    </source>
</reference>
<dbReference type="RefSeq" id="WP_163648658.1">
    <property type="nucleotide sequence ID" value="NZ_JAGXFC010000001.1"/>
</dbReference>
<dbReference type="GO" id="GO:0005524">
    <property type="term" value="F:ATP binding"/>
    <property type="evidence" value="ECO:0007669"/>
    <property type="project" value="UniProtKB-KW"/>
</dbReference>
<dbReference type="SMART" id="SM00382">
    <property type="entry name" value="AAA"/>
    <property type="match status" value="1"/>
</dbReference>
<sequence length="351" mass="39516">MTQVKARSAPQAASAQAGDTLVEIRNLEKHFPLSGDFLEQLRFKGGRLVRRQEFVHAINGVDIDVRRGESLCVVGESGCGKSTVARMVMGLLRPSGGEIRYDGERIDHLSPRQLLPYRRRMQMIFQNPYASLNPRMTIQQTLEEPLRFHHPDWKTPQVRDKVAEVMDSVGIDPEWGKRFGHEFSGGQRQRIAIARALAVDPEFIVADEPISALDVSIQAQVLNLLMDAQETHHLTYLFITHDLAVVEHFGTRVVVMYLGRVCEVAETHTLFSTPRHPYTQALLSAIPRLEDDRPDYIRLEGEVPTPVNLPSGCVFHGRCPHANDRCRREVPELIAAEGTRVACHGVEEGRL</sequence>
<dbReference type="InterPro" id="IPR003593">
    <property type="entry name" value="AAA+_ATPase"/>
</dbReference>
<organism evidence="6 7">
    <name type="scientific">Modicisalibacter tunisiensis</name>
    <dbReference type="NCBI Taxonomy" id="390637"/>
    <lineage>
        <taxon>Bacteria</taxon>
        <taxon>Pseudomonadati</taxon>
        <taxon>Pseudomonadota</taxon>
        <taxon>Gammaproteobacteria</taxon>
        <taxon>Oceanospirillales</taxon>
        <taxon>Halomonadaceae</taxon>
        <taxon>Modicisalibacter</taxon>
    </lineage>
</organism>
<dbReference type="Proteomes" id="UP001319883">
    <property type="component" value="Unassembled WGS sequence"/>
</dbReference>
<evidence type="ECO:0000313" key="7">
    <source>
        <dbReference type="Proteomes" id="UP001319883"/>
    </source>
</evidence>
<comment type="similarity">
    <text evidence="1">Belongs to the ABC transporter superfamily.</text>
</comment>
<keyword evidence="7" id="KW-1185">Reference proteome</keyword>
<protein>
    <submittedName>
        <fullName evidence="6">ATP-binding cassette domain-containing protein</fullName>
    </submittedName>
</protein>
<dbReference type="SUPFAM" id="SSF52540">
    <property type="entry name" value="P-loop containing nucleoside triphosphate hydrolases"/>
    <property type="match status" value="1"/>
</dbReference>
<dbReference type="PROSITE" id="PS00211">
    <property type="entry name" value="ABC_TRANSPORTER_1"/>
    <property type="match status" value="1"/>
</dbReference>
<dbReference type="InterPro" id="IPR013563">
    <property type="entry name" value="Oligopep_ABC_C"/>
</dbReference>
<gene>
    <name evidence="6" type="ORF">KGQ91_12235</name>
</gene>
<dbReference type="Pfam" id="PF08352">
    <property type="entry name" value="oligo_HPY"/>
    <property type="match status" value="1"/>
</dbReference>
<dbReference type="CDD" id="cd03257">
    <property type="entry name" value="ABC_NikE_OppD_transporters"/>
    <property type="match status" value="1"/>
</dbReference>
<evidence type="ECO:0000256" key="1">
    <source>
        <dbReference type="ARBA" id="ARBA00005417"/>
    </source>
</evidence>
<keyword evidence="4 6" id="KW-0067">ATP-binding</keyword>
<evidence type="ECO:0000313" key="6">
    <source>
        <dbReference type="EMBL" id="MBZ9568438.1"/>
    </source>
</evidence>
<evidence type="ECO:0000256" key="2">
    <source>
        <dbReference type="ARBA" id="ARBA00022448"/>
    </source>
</evidence>
<evidence type="ECO:0000259" key="5">
    <source>
        <dbReference type="PROSITE" id="PS50893"/>
    </source>
</evidence>
<keyword evidence="2" id="KW-0813">Transport</keyword>
<comment type="caution">
    <text evidence="6">The sequence shown here is derived from an EMBL/GenBank/DDBJ whole genome shotgun (WGS) entry which is preliminary data.</text>
</comment>
<dbReference type="PANTHER" id="PTHR43776:SF7">
    <property type="entry name" value="D,D-DIPEPTIDE TRANSPORT ATP-BINDING PROTEIN DDPF-RELATED"/>
    <property type="match status" value="1"/>
</dbReference>
<dbReference type="PROSITE" id="PS50893">
    <property type="entry name" value="ABC_TRANSPORTER_2"/>
    <property type="match status" value="1"/>
</dbReference>
<dbReference type="InterPro" id="IPR027417">
    <property type="entry name" value="P-loop_NTPase"/>
</dbReference>
<dbReference type="EMBL" id="JAGXFD010000001">
    <property type="protein sequence ID" value="MBZ9568438.1"/>
    <property type="molecule type" value="Genomic_DNA"/>
</dbReference>
<keyword evidence="3" id="KW-0547">Nucleotide-binding</keyword>
<dbReference type="PANTHER" id="PTHR43776">
    <property type="entry name" value="TRANSPORT ATP-BINDING PROTEIN"/>
    <property type="match status" value="1"/>
</dbReference>
<evidence type="ECO:0000256" key="4">
    <source>
        <dbReference type="ARBA" id="ARBA00022840"/>
    </source>
</evidence>
<dbReference type="InterPro" id="IPR050319">
    <property type="entry name" value="ABC_transp_ATP-bind"/>
</dbReference>
<dbReference type="InterPro" id="IPR003439">
    <property type="entry name" value="ABC_transporter-like_ATP-bd"/>
</dbReference>
<dbReference type="Pfam" id="PF00005">
    <property type="entry name" value="ABC_tran"/>
    <property type="match status" value="1"/>
</dbReference>
<dbReference type="Gene3D" id="3.40.50.300">
    <property type="entry name" value="P-loop containing nucleotide triphosphate hydrolases"/>
    <property type="match status" value="1"/>
</dbReference>
<evidence type="ECO:0000256" key="3">
    <source>
        <dbReference type="ARBA" id="ARBA00022741"/>
    </source>
</evidence>
<feature type="domain" description="ABC transporter" evidence="5">
    <location>
        <begin position="43"/>
        <end position="283"/>
    </location>
</feature>